<dbReference type="Proteomes" id="UP001066276">
    <property type="component" value="Chromosome 7"/>
</dbReference>
<feature type="transmembrane region" description="Helical" evidence="15">
    <location>
        <begin position="301"/>
        <end position="320"/>
    </location>
</feature>
<keyword evidence="9" id="KW-1015">Disulfide bond</keyword>
<dbReference type="InterPro" id="IPR050119">
    <property type="entry name" value="CCR1-9-like"/>
</dbReference>
<name>A0AAV7Q1V8_PLEWA</name>
<keyword evidence="10 13" id="KW-0675">Receptor</keyword>
<evidence type="ECO:0000313" key="18">
    <source>
        <dbReference type="Proteomes" id="UP001066276"/>
    </source>
</evidence>
<keyword evidence="3" id="KW-1003">Cell membrane</keyword>
<evidence type="ECO:0000256" key="2">
    <source>
        <dbReference type="ARBA" id="ARBA00004651"/>
    </source>
</evidence>
<dbReference type="GO" id="GO:0019722">
    <property type="term" value="P:calcium-mediated signaling"/>
    <property type="evidence" value="ECO:0007669"/>
    <property type="project" value="TreeGrafter"/>
</dbReference>
<keyword evidence="6 15" id="KW-1133">Transmembrane helix</keyword>
<dbReference type="PRINTS" id="PR00645">
    <property type="entry name" value="CXCCHMKINER4"/>
</dbReference>
<keyword evidence="18" id="KW-1185">Reference proteome</keyword>
<proteinExistence type="inferred from homology"/>
<evidence type="ECO:0000256" key="1">
    <source>
        <dbReference type="ARBA" id="ARBA00004412"/>
    </source>
</evidence>
<dbReference type="GO" id="GO:0005769">
    <property type="term" value="C:early endosome"/>
    <property type="evidence" value="ECO:0007669"/>
    <property type="project" value="UniProtKB-SubCell"/>
</dbReference>
<dbReference type="GO" id="GO:0019957">
    <property type="term" value="F:C-C chemokine binding"/>
    <property type="evidence" value="ECO:0007669"/>
    <property type="project" value="TreeGrafter"/>
</dbReference>
<feature type="transmembrane region" description="Helical" evidence="15">
    <location>
        <begin position="45"/>
        <end position="71"/>
    </location>
</feature>
<comment type="subcellular location">
    <subcellularLocation>
        <location evidence="2">Cell membrane</location>
        <topology evidence="2">Multi-pass membrane protein</topology>
    </subcellularLocation>
    <subcellularLocation>
        <location evidence="1">Early endosome</location>
    </subcellularLocation>
</comment>
<dbReference type="GO" id="GO:0006955">
    <property type="term" value="P:immune response"/>
    <property type="evidence" value="ECO:0007669"/>
    <property type="project" value="TreeGrafter"/>
</dbReference>
<evidence type="ECO:0000256" key="13">
    <source>
        <dbReference type="RuleBase" id="RU000688"/>
    </source>
</evidence>
<evidence type="ECO:0000313" key="17">
    <source>
        <dbReference type="EMBL" id="KAJ1133479.1"/>
    </source>
</evidence>
<feature type="transmembrane region" description="Helical" evidence="15">
    <location>
        <begin position="249"/>
        <end position="266"/>
    </location>
</feature>
<evidence type="ECO:0000256" key="15">
    <source>
        <dbReference type="SAM" id="Phobius"/>
    </source>
</evidence>
<keyword evidence="7 13" id="KW-0297">G-protein coupled receptor</keyword>
<evidence type="ECO:0000256" key="8">
    <source>
        <dbReference type="ARBA" id="ARBA00023136"/>
    </source>
</evidence>
<feature type="transmembrane region" description="Helical" evidence="15">
    <location>
        <begin position="215"/>
        <end position="237"/>
    </location>
</feature>
<dbReference type="PRINTS" id="PR00237">
    <property type="entry name" value="GPCRRHODOPSN"/>
</dbReference>
<feature type="transmembrane region" description="Helical" evidence="15">
    <location>
        <begin position="83"/>
        <end position="105"/>
    </location>
</feature>
<gene>
    <name evidence="17" type="ORF">NDU88_011767</name>
</gene>
<dbReference type="PROSITE" id="PS00237">
    <property type="entry name" value="G_PROTEIN_RECEP_F1_1"/>
    <property type="match status" value="1"/>
</dbReference>
<feature type="compositionally biased region" description="Polar residues" evidence="14">
    <location>
        <begin position="354"/>
        <end position="370"/>
    </location>
</feature>
<dbReference type="Gene3D" id="1.20.1070.10">
    <property type="entry name" value="Rhodopsin 7-helix transmembrane proteins"/>
    <property type="match status" value="1"/>
</dbReference>
<comment type="similarity">
    <text evidence="13">Belongs to the G-protein coupled receptor 1 family.</text>
</comment>
<accession>A0AAV7Q1V8</accession>
<organism evidence="17 18">
    <name type="scientific">Pleurodeles waltl</name>
    <name type="common">Iberian ribbed newt</name>
    <dbReference type="NCBI Taxonomy" id="8319"/>
    <lineage>
        <taxon>Eukaryota</taxon>
        <taxon>Metazoa</taxon>
        <taxon>Chordata</taxon>
        <taxon>Craniata</taxon>
        <taxon>Vertebrata</taxon>
        <taxon>Euteleostomi</taxon>
        <taxon>Amphibia</taxon>
        <taxon>Batrachia</taxon>
        <taxon>Caudata</taxon>
        <taxon>Salamandroidea</taxon>
        <taxon>Salamandridae</taxon>
        <taxon>Pleurodelinae</taxon>
        <taxon>Pleurodeles</taxon>
    </lineage>
</organism>
<dbReference type="InterPro" id="IPR000276">
    <property type="entry name" value="GPCR_Rhodpsn"/>
</dbReference>
<keyword evidence="8 15" id="KW-0472">Membrane</keyword>
<protein>
    <recommendedName>
        <fullName evidence="16">G-protein coupled receptors family 1 profile domain-containing protein</fullName>
    </recommendedName>
</protein>
<dbReference type="CDD" id="cd14984">
    <property type="entry name" value="7tmA_Chemokine_R"/>
    <property type="match status" value="1"/>
</dbReference>
<dbReference type="PRINTS" id="PR00657">
    <property type="entry name" value="CCCHEMOKINER"/>
</dbReference>
<evidence type="ECO:0000256" key="4">
    <source>
        <dbReference type="ARBA" id="ARBA00022692"/>
    </source>
</evidence>
<dbReference type="GO" id="GO:0007204">
    <property type="term" value="P:positive regulation of cytosolic calcium ion concentration"/>
    <property type="evidence" value="ECO:0007669"/>
    <property type="project" value="TreeGrafter"/>
</dbReference>
<feature type="domain" description="G-protein coupled receptors family 1 profile" evidence="16">
    <location>
        <begin position="61"/>
        <end position="313"/>
    </location>
</feature>
<dbReference type="AlphaFoldDB" id="A0AAV7Q1V8"/>
<dbReference type="EMBL" id="JANPWB010000011">
    <property type="protein sequence ID" value="KAJ1133479.1"/>
    <property type="molecule type" value="Genomic_DNA"/>
</dbReference>
<keyword evidence="12 13" id="KW-0807">Transducer</keyword>
<dbReference type="GO" id="GO:0060326">
    <property type="term" value="P:cell chemotaxis"/>
    <property type="evidence" value="ECO:0007669"/>
    <property type="project" value="TreeGrafter"/>
</dbReference>
<evidence type="ECO:0000256" key="14">
    <source>
        <dbReference type="SAM" id="MobiDB-lite"/>
    </source>
</evidence>
<dbReference type="PANTHER" id="PTHR10489">
    <property type="entry name" value="CELL ADHESION MOLECULE"/>
    <property type="match status" value="1"/>
</dbReference>
<feature type="transmembrane region" description="Helical" evidence="15">
    <location>
        <begin position="159"/>
        <end position="180"/>
    </location>
</feature>
<dbReference type="InterPro" id="IPR001277">
    <property type="entry name" value="CXCR4/ACKR2"/>
</dbReference>
<dbReference type="InterPro" id="IPR000355">
    <property type="entry name" value="Chemokine_rcpt"/>
</dbReference>
<evidence type="ECO:0000256" key="11">
    <source>
        <dbReference type="ARBA" id="ARBA00023180"/>
    </source>
</evidence>
<dbReference type="InterPro" id="IPR017452">
    <property type="entry name" value="GPCR_Rhodpsn_7TM"/>
</dbReference>
<dbReference type="SUPFAM" id="SSF81321">
    <property type="entry name" value="Family A G protein-coupled receptor-like"/>
    <property type="match status" value="1"/>
</dbReference>
<evidence type="ECO:0000256" key="10">
    <source>
        <dbReference type="ARBA" id="ARBA00023170"/>
    </source>
</evidence>
<feature type="compositionally biased region" description="Polar residues" evidence="14">
    <location>
        <begin position="337"/>
        <end position="347"/>
    </location>
</feature>
<reference evidence="17" key="1">
    <citation type="journal article" date="2022" name="bioRxiv">
        <title>Sequencing and chromosome-scale assembly of the giantPleurodeles waltlgenome.</title>
        <authorList>
            <person name="Brown T."/>
            <person name="Elewa A."/>
            <person name="Iarovenko S."/>
            <person name="Subramanian E."/>
            <person name="Araus A.J."/>
            <person name="Petzold A."/>
            <person name="Susuki M."/>
            <person name="Suzuki K.-i.T."/>
            <person name="Hayashi T."/>
            <person name="Toyoda A."/>
            <person name="Oliveira C."/>
            <person name="Osipova E."/>
            <person name="Leigh N.D."/>
            <person name="Simon A."/>
            <person name="Yun M.H."/>
        </authorList>
    </citation>
    <scope>NUCLEOTIDE SEQUENCE</scope>
    <source>
        <strain evidence="17">20211129_DDA</strain>
        <tissue evidence="17">Liver</tissue>
    </source>
</reference>
<keyword evidence="5" id="KW-0967">Endosome</keyword>
<sequence length="370" mass="41986">MDATSSYLDGDEYGSAYYSLPTDLPDLSEETAPCTMESIGHFNTVFIPIAFSLIFVLGLVGNGLVLLVLGLRKCPWHLADHYLLQLAVADLLLCLTLPFWVTQFAHGWVFGRIPCKLLGALFTLNMYSTVFFLACISLDRFLAIVHAMDLYRRQRPIHTHLLCLLVWSICLGFAGVEIFFREVEFSVRARVFFCHNAFAPIDANKWRIALRLTNLSMGFLIPLLIMVFCYSQIFCSLHRSNLFAKHKSLKVVVVLLVVFVLCWAPYNTFLLVDSLQRLGYIDRNCYLEQVLDFGVTITECLGLAHCCLNPIIYAFIGVKFRHELVRLFKKSRLQNQRSNLSPSSGHQSCREHTVSSSAEQATSTIYPVLM</sequence>
<evidence type="ECO:0000256" key="6">
    <source>
        <dbReference type="ARBA" id="ARBA00022989"/>
    </source>
</evidence>
<dbReference type="Pfam" id="PF00001">
    <property type="entry name" value="7tm_1"/>
    <property type="match status" value="1"/>
</dbReference>
<evidence type="ECO:0000256" key="9">
    <source>
        <dbReference type="ARBA" id="ARBA00023157"/>
    </source>
</evidence>
<keyword evidence="11" id="KW-0325">Glycoprotein</keyword>
<dbReference type="GO" id="GO:0016493">
    <property type="term" value="F:C-C chemokine receptor activity"/>
    <property type="evidence" value="ECO:0007669"/>
    <property type="project" value="TreeGrafter"/>
</dbReference>
<dbReference type="PANTHER" id="PTHR10489:SF947">
    <property type="entry name" value="C-X-C CHEMOKINE RECEPTOR TYPE 3-2"/>
    <property type="match status" value="1"/>
</dbReference>
<evidence type="ECO:0000256" key="7">
    <source>
        <dbReference type="ARBA" id="ARBA00023040"/>
    </source>
</evidence>
<evidence type="ECO:0000256" key="5">
    <source>
        <dbReference type="ARBA" id="ARBA00022753"/>
    </source>
</evidence>
<evidence type="ECO:0000259" key="16">
    <source>
        <dbReference type="PROSITE" id="PS50262"/>
    </source>
</evidence>
<dbReference type="GO" id="GO:0009897">
    <property type="term" value="C:external side of plasma membrane"/>
    <property type="evidence" value="ECO:0007669"/>
    <property type="project" value="TreeGrafter"/>
</dbReference>
<comment type="caution">
    <text evidence="17">The sequence shown here is derived from an EMBL/GenBank/DDBJ whole genome shotgun (WGS) entry which is preliminary data.</text>
</comment>
<dbReference type="PROSITE" id="PS50262">
    <property type="entry name" value="G_PROTEIN_RECEP_F1_2"/>
    <property type="match status" value="1"/>
</dbReference>
<evidence type="ECO:0000256" key="3">
    <source>
        <dbReference type="ARBA" id="ARBA00022475"/>
    </source>
</evidence>
<feature type="region of interest" description="Disordered" evidence="14">
    <location>
        <begin position="337"/>
        <end position="370"/>
    </location>
</feature>
<feature type="transmembrane region" description="Helical" evidence="15">
    <location>
        <begin position="117"/>
        <end position="138"/>
    </location>
</feature>
<evidence type="ECO:0000256" key="12">
    <source>
        <dbReference type="ARBA" id="ARBA00023224"/>
    </source>
</evidence>
<keyword evidence="4 13" id="KW-0812">Transmembrane</keyword>